<reference evidence="2" key="1">
    <citation type="journal article" date="2020" name="mSystems">
        <title>Genome- and Community-Level Interaction Insights into Carbon Utilization and Element Cycling Functions of Hydrothermarchaeota in Hydrothermal Sediment.</title>
        <authorList>
            <person name="Zhou Z."/>
            <person name="Liu Y."/>
            <person name="Xu W."/>
            <person name="Pan J."/>
            <person name="Luo Z.H."/>
            <person name="Li M."/>
        </authorList>
    </citation>
    <scope>NUCLEOTIDE SEQUENCE [LARGE SCALE GENOMIC DNA]</scope>
    <source>
        <strain evidence="2">SpSt-780</strain>
    </source>
</reference>
<protein>
    <submittedName>
        <fullName evidence="2">SPOR domain-containing protein</fullName>
    </submittedName>
</protein>
<dbReference type="Gene3D" id="3.30.70.1070">
    <property type="entry name" value="Sporulation related repeat"/>
    <property type="match status" value="1"/>
</dbReference>
<dbReference type="GO" id="GO:0042834">
    <property type="term" value="F:peptidoglycan binding"/>
    <property type="evidence" value="ECO:0007669"/>
    <property type="project" value="InterPro"/>
</dbReference>
<dbReference type="InterPro" id="IPR036680">
    <property type="entry name" value="SPOR-like_sf"/>
</dbReference>
<organism evidence="2">
    <name type="scientific">candidate division WOR-3 bacterium</name>
    <dbReference type="NCBI Taxonomy" id="2052148"/>
    <lineage>
        <taxon>Bacteria</taxon>
        <taxon>Bacteria division WOR-3</taxon>
    </lineage>
</organism>
<dbReference type="PROSITE" id="PS51724">
    <property type="entry name" value="SPOR"/>
    <property type="match status" value="1"/>
</dbReference>
<dbReference type="SUPFAM" id="SSF48452">
    <property type="entry name" value="TPR-like"/>
    <property type="match status" value="1"/>
</dbReference>
<sequence>MIFILFFLSPADSLFNIARKEEDPLKAMEIYRRIISDYSKTPFSDSSILRIGMFDFVLGDYKGTINTLNLLLKSKDETIVESAKYWISLCYITIGDTSKSLEWKKKEKKNFVYAIQIGAFREERFAKEYMKKFRDEGYDAYIVKIGELIKVFVGKFPDKASAQEELKRLKENNYIGYIQYICLP</sequence>
<dbReference type="AlphaFoldDB" id="A0A7C4Y4F5"/>
<feature type="domain" description="SPOR" evidence="1">
    <location>
        <begin position="107"/>
        <end position="184"/>
    </location>
</feature>
<comment type="caution">
    <text evidence="2">The sequence shown here is derived from an EMBL/GenBank/DDBJ whole genome shotgun (WGS) entry which is preliminary data.</text>
</comment>
<name>A0A7C4Y4F5_UNCW3</name>
<dbReference type="InterPro" id="IPR007730">
    <property type="entry name" value="SPOR-like_dom"/>
</dbReference>
<gene>
    <name evidence="2" type="ORF">ENV67_01090</name>
</gene>
<dbReference type="InterPro" id="IPR011990">
    <property type="entry name" value="TPR-like_helical_dom_sf"/>
</dbReference>
<proteinExistence type="predicted"/>
<evidence type="ECO:0000313" key="2">
    <source>
        <dbReference type="EMBL" id="HGW91122.1"/>
    </source>
</evidence>
<dbReference type="SUPFAM" id="SSF110997">
    <property type="entry name" value="Sporulation related repeat"/>
    <property type="match status" value="1"/>
</dbReference>
<evidence type="ECO:0000259" key="1">
    <source>
        <dbReference type="PROSITE" id="PS51724"/>
    </source>
</evidence>
<dbReference type="Pfam" id="PF05036">
    <property type="entry name" value="SPOR"/>
    <property type="match status" value="1"/>
</dbReference>
<accession>A0A7C4Y4F5</accession>
<dbReference type="EMBL" id="DTHG01000013">
    <property type="protein sequence ID" value="HGW91122.1"/>
    <property type="molecule type" value="Genomic_DNA"/>
</dbReference>